<dbReference type="Proteomes" id="UP000790377">
    <property type="component" value="Unassembled WGS sequence"/>
</dbReference>
<sequence length="179" mass="19653">MSLIAQRDLFGGAITADLPKCLIDVAQLRDVPDTQEVFVYPDSPASFIIEVLERVSQIDDHEAAKFHFSALDEAPSPEHQTVQDIQTIANDGGNGTPSPIVLHGKQKMHKFNRQSLDEVEILLALFRVQTKNIDLVVSANIPTAVHEGGAVGVYQVPGIKSDFYSLIRSLRIVDYGLFA</sequence>
<keyword evidence="2" id="KW-1185">Reference proteome</keyword>
<organism evidence="1 2">
    <name type="scientific">Hygrophoropsis aurantiaca</name>
    <dbReference type="NCBI Taxonomy" id="72124"/>
    <lineage>
        <taxon>Eukaryota</taxon>
        <taxon>Fungi</taxon>
        <taxon>Dikarya</taxon>
        <taxon>Basidiomycota</taxon>
        <taxon>Agaricomycotina</taxon>
        <taxon>Agaricomycetes</taxon>
        <taxon>Agaricomycetidae</taxon>
        <taxon>Boletales</taxon>
        <taxon>Coniophorineae</taxon>
        <taxon>Hygrophoropsidaceae</taxon>
        <taxon>Hygrophoropsis</taxon>
    </lineage>
</organism>
<dbReference type="EMBL" id="MU267594">
    <property type="protein sequence ID" value="KAH7916014.1"/>
    <property type="molecule type" value="Genomic_DNA"/>
</dbReference>
<name>A0ACB8AS82_9AGAM</name>
<gene>
    <name evidence="1" type="ORF">BJ138DRAFT_996544</name>
</gene>
<reference evidence="1" key="1">
    <citation type="journal article" date="2021" name="New Phytol.">
        <title>Evolutionary innovations through gain and loss of genes in the ectomycorrhizal Boletales.</title>
        <authorList>
            <person name="Wu G."/>
            <person name="Miyauchi S."/>
            <person name="Morin E."/>
            <person name="Kuo A."/>
            <person name="Drula E."/>
            <person name="Varga T."/>
            <person name="Kohler A."/>
            <person name="Feng B."/>
            <person name="Cao Y."/>
            <person name="Lipzen A."/>
            <person name="Daum C."/>
            <person name="Hundley H."/>
            <person name="Pangilinan J."/>
            <person name="Johnson J."/>
            <person name="Barry K."/>
            <person name="LaButti K."/>
            <person name="Ng V."/>
            <person name="Ahrendt S."/>
            <person name="Min B."/>
            <person name="Choi I.G."/>
            <person name="Park H."/>
            <person name="Plett J.M."/>
            <person name="Magnuson J."/>
            <person name="Spatafora J.W."/>
            <person name="Nagy L.G."/>
            <person name="Henrissat B."/>
            <person name="Grigoriev I.V."/>
            <person name="Yang Z.L."/>
            <person name="Xu J."/>
            <person name="Martin F.M."/>
        </authorList>
    </citation>
    <scope>NUCLEOTIDE SEQUENCE</scope>
    <source>
        <strain evidence="1">ATCC 28755</strain>
    </source>
</reference>
<comment type="caution">
    <text evidence="1">The sequence shown here is derived from an EMBL/GenBank/DDBJ whole genome shotgun (WGS) entry which is preliminary data.</text>
</comment>
<evidence type="ECO:0000313" key="1">
    <source>
        <dbReference type="EMBL" id="KAH7916014.1"/>
    </source>
</evidence>
<protein>
    <submittedName>
        <fullName evidence="1">Uncharacterized protein</fullName>
    </submittedName>
</protein>
<accession>A0ACB8AS82</accession>
<proteinExistence type="predicted"/>
<evidence type="ECO:0000313" key="2">
    <source>
        <dbReference type="Proteomes" id="UP000790377"/>
    </source>
</evidence>